<evidence type="ECO:0000256" key="2">
    <source>
        <dbReference type="ARBA" id="ARBA00006962"/>
    </source>
</evidence>
<name>A0ABW3D8C0_9BACL</name>
<comment type="caution">
    <text evidence="7">The sequence shown here is derived from an EMBL/GenBank/DDBJ whole genome shotgun (WGS) entry which is preliminary data.</text>
</comment>
<dbReference type="Pfam" id="PF04101">
    <property type="entry name" value="Glyco_tran_28_C"/>
    <property type="match status" value="1"/>
</dbReference>
<evidence type="ECO:0000259" key="5">
    <source>
        <dbReference type="Pfam" id="PF04101"/>
    </source>
</evidence>
<evidence type="ECO:0000256" key="4">
    <source>
        <dbReference type="ARBA" id="ARBA00022679"/>
    </source>
</evidence>
<evidence type="ECO:0000259" key="6">
    <source>
        <dbReference type="Pfam" id="PF06925"/>
    </source>
</evidence>
<comment type="subcellular location">
    <subcellularLocation>
        <location evidence="1">Membrane</location>
    </subcellularLocation>
</comment>
<organism evidence="7 8">
    <name type="scientific">Paenibacillus residui</name>
    <dbReference type="NCBI Taxonomy" id="629724"/>
    <lineage>
        <taxon>Bacteria</taxon>
        <taxon>Bacillati</taxon>
        <taxon>Bacillota</taxon>
        <taxon>Bacilli</taxon>
        <taxon>Bacillales</taxon>
        <taxon>Paenibacillaceae</taxon>
        <taxon>Paenibacillus</taxon>
    </lineage>
</organism>
<keyword evidence="4" id="KW-0808">Transferase</keyword>
<dbReference type="SUPFAM" id="SSF53756">
    <property type="entry name" value="UDP-Glycosyltransferase/glycogen phosphorylase"/>
    <property type="match status" value="1"/>
</dbReference>
<evidence type="ECO:0000256" key="1">
    <source>
        <dbReference type="ARBA" id="ARBA00004370"/>
    </source>
</evidence>
<proteinExistence type="inferred from homology"/>
<evidence type="ECO:0000313" key="8">
    <source>
        <dbReference type="Proteomes" id="UP001597120"/>
    </source>
</evidence>
<sequence length="393" mass="44579">MNGKQQHRILILSGEFGDGHKQAAKAILEASRLYGPDVQVKIVDFMEWNYTKLHNIGKFCYAQWVKHFPNVYGFFFQKTRTDNSLSQLFKKIKLFDLNRMIKLLEEERPTVVVSTFPPAAAAMSLLKSHGLTQVPTVTTITDHTDHSYWIHPYTDRYLVGSDVVRDALLRHHVHEYQISITGIPVRPHFSQEMNREELRRKYGIDPSIPTVLIMGGGLGMIGKESTSLLWSDLLHPGPVQFIVVCGHNEKLRQYLESETVHSPHRVMLTGYIDYVHELMALSDIVITKPGGLTTSEAVAQKLPMLLYKPLPGQEQDNAAYWVRSGVAILARKEAELHAQLSHVLRHPQLLRDMRIKAGTFGAKNAALNAVDEILRTETSWNAYQPPEAVYAVR</sequence>
<dbReference type="EMBL" id="JBHTIU010000031">
    <property type="protein sequence ID" value="MFD0869578.1"/>
    <property type="molecule type" value="Genomic_DNA"/>
</dbReference>
<accession>A0ABW3D8C0</accession>
<dbReference type="RefSeq" id="WP_379288004.1">
    <property type="nucleotide sequence ID" value="NZ_JBHTIU010000031.1"/>
</dbReference>
<comment type="similarity">
    <text evidence="2">Belongs to the glycosyltransferase 28 family.</text>
</comment>
<evidence type="ECO:0000256" key="3">
    <source>
        <dbReference type="ARBA" id="ARBA00022676"/>
    </source>
</evidence>
<dbReference type="Gene3D" id="3.40.50.2000">
    <property type="entry name" value="Glycogen Phosphorylase B"/>
    <property type="match status" value="1"/>
</dbReference>
<dbReference type="PANTHER" id="PTHR43025:SF3">
    <property type="entry name" value="MONOGALACTOSYLDIACYLGLYCEROL SYNTHASE 1, CHLOROPLASTIC"/>
    <property type="match status" value="1"/>
</dbReference>
<keyword evidence="8" id="KW-1185">Reference proteome</keyword>
<evidence type="ECO:0000313" key="7">
    <source>
        <dbReference type="EMBL" id="MFD0869578.1"/>
    </source>
</evidence>
<feature type="domain" description="Diacylglycerol glucosyltransferase N-terminal" evidence="6">
    <location>
        <begin position="20"/>
        <end position="185"/>
    </location>
</feature>
<dbReference type="PANTHER" id="PTHR43025">
    <property type="entry name" value="MONOGALACTOSYLDIACYLGLYCEROL SYNTHASE"/>
    <property type="match status" value="1"/>
</dbReference>
<gene>
    <name evidence="7" type="ORF">ACFQ03_10485</name>
</gene>
<dbReference type="InterPro" id="IPR050519">
    <property type="entry name" value="Glycosyltransf_28_UgtP"/>
</dbReference>
<dbReference type="Proteomes" id="UP001597120">
    <property type="component" value="Unassembled WGS sequence"/>
</dbReference>
<reference evidence="8" key="1">
    <citation type="journal article" date="2019" name="Int. J. Syst. Evol. Microbiol.">
        <title>The Global Catalogue of Microorganisms (GCM) 10K type strain sequencing project: providing services to taxonomists for standard genome sequencing and annotation.</title>
        <authorList>
            <consortium name="The Broad Institute Genomics Platform"/>
            <consortium name="The Broad Institute Genome Sequencing Center for Infectious Disease"/>
            <person name="Wu L."/>
            <person name="Ma J."/>
        </authorList>
    </citation>
    <scope>NUCLEOTIDE SEQUENCE [LARGE SCALE GENOMIC DNA]</scope>
    <source>
        <strain evidence="8">CCUG 57263</strain>
    </source>
</reference>
<keyword evidence="3" id="KW-0328">Glycosyltransferase</keyword>
<dbReference type="InterPro" id="IPR009695">
    <property type="entry name" value="Diacylglyc_glucosyltr_N"/>
</dbReference>
<protein>
    <submittedName>
        <fullName evidence="7">Glycosyltransferase</fullName>
    </submittedName>
</protein>
<feature type="domain" description="Glycosyl transferase family 28 C-terminal" evidence="5">
    <location>
        <begin position="238"/>
        <end position="365"/>
    </location>
</feature>
<dbReference type="InterPro" id="IPR007235">
    <property type="entry name" value="Glyco_trans_28_C"/>
</dbReference>
<dbReference type="Pfam" id="PF06925">
    <property type="entry name" value="MGDG_synth"/>
    <property type="match status" value="1"/>
</dbReference>